<comment type="caution">
    <text evidence="1">The sequence shown here is derived from an EMBL/GenBank/DDBJ whole genome shotgun (WGS) entry which is preliminary data.</text>
</comment>
<name>T1C9I2_9ZZZZ</name>
<reference evidence="1" key="2">
    <citation type="journal article" date="2014" name="ISME J.">
        <title>Microbial stratification in low pH oxic and suboxic macroscopic growths along an acid mine drainage.</title>
        <authorList>
            <person name="Mendez-Garcia C."/>
            <person name="Mesa V."/>
            <person name="Sprenger R.R."/>
            <person name="Richter M."/>
            <person name="Diez M.S."/>
            <person name="Solano J."/>
            <person name="Bargiela R."/>
            <person name="Golyshina O.V."/>
            <person name="Manteca A."/>
            <person name="Ramos J.L."/>
            <person name="Gallego J.R."/>
            <person name="Llorente I."/>
            <person name="Martins Dos Santos V.A."/>
            <person name="Jensen O.N."/>
            <person name="Pelaez A.I."/>
            <person name="Sanchez J."/>
            <person name="Ferrer M."/>
        </authorList>
    </citation>
    <scope>NUCLEOTIDE SEQUENCE</scope>
</reference>
<dbReference type="PANTHER" id="PTHR43649">
    <property type="entry name" value="ARABINOSE-BINDING PROTEIN-RELATED"/>
    <property type="match status" value="1"/>
</dbReference>
<dbReference type="InterPro" id="IPR050490">
    <property type="entry name" value="Bact_solute-bd_prot1"/>
</dbReference>
<dbReference type="SUPFAM" id="SSF53850">
    <property type="entry name" value="Periplasmic binding protein-like II"/>
    <property type="match status" value="1"/>
</dbReference>
<dbReference type="AlphaFoldDB" id="T1C9I2"/>
<dbReference type="InterPro" id="IPR006059">
    <property type="entry name" value="SBP"/>
</dbReference>
<sequence>MPAYRKLRLGLSTAVLALVLVGCGSTATTPSGGSGGSPSTAKVTLTLWQNLGNGTEAQVVPPLIAAFEKLHPNIHVVNVAQPRASYFALLQAAAVSRTGPDLVNMWTGLFTIQDKAYLENLKGLVPASDLSRMNGLQWSSVGFNSPGSPYVIPLQVQDYIGFYNKALFQQVGITAPPTD</sequence>
<reference evidence="1" key="1">
    <citation type="submission" date="2013-08" db="EMBL/GenBank/DDBJ databases">
        <authorList>
            <person name="Mendez C."/>
            <person name="Richter M."/>
            <person name="Ferrer M."/>
            <person name="Sanchez J."/>
        </authorList>
    </citation>
    <scope>NUCLEOTIDE SEQUENCE</scope>
</reference>
<dbReference type="Gene3D" id="3.40.190.10">
    <property type="entry name" value="Periplasmic binding protein-like II"/>
    <property type="match status" value="1"/>
</dbReference>
<gene>
    <name evidence="1" type="ORF">B1A_02747</name>
</gene>
<feature type="non-terminal residue" evidence="1">
    <location>
        <position position="179"/>
    </location>
</feature>
<dbReference type="PANTHER" id="PTHR43649:SF12">
    <property type="entry name" value="DIACETYLCHITOBIOSE BINDING PROTEIN DASA"/>
    <property type="match status" value="1"/>
</dbReference>
<proteinExistence type="predicted"/>
<organism evidence="1">
    <name type="scientific">mine drainage metagenome</name>
    <dbReference type="NCBI Taxonomy" id="410659"/>
    <lineage>
        <taxon>unclassified sequences</taxon>
        <taxon>metagenomes</taxon>
        <taxon>ecological metagenomes</taxon>
    </lineage>
</organism>
<dbReference type="EMBL" id="AUZX01002036">
    <property type="protein sequence ID" value="EQD77773.1"/>
    <property type="molecule type" value="Genomic_DNA"/>
</dbReference>
<protein>
    <submittedName>
        <fullName evidence="1">Extracellular solute-binding protein family 1</fullName>
    </submittedName>
</protein>
<evidence type="ECO:0000313" key="1">
    <source>
        <dbReference type="EMBL" id="EQD77773.1"/>
    </source>
</evidence>
<accession>T1C9I2</accession>
<dbReference type="Pfam" id="PF01547">
    <property type="entry name" value="SBP_bac_1"/>
    <property type="match status" value="1"/>
</dbReference>
<dbReference type="PROSITE" id="PS51257">
    <property type="entry name" value="PROKAR_LIPOPROTEIN"/>
    <property type="match status" value="1"/>
</dbReference>